<organism evidence="1 2">
    <name type="scientific">Novosphingobium beihaiensis</name>
    <dbReference type="NCBI Taxonomy" id="2930389"/>
    <lineage>
        <taxon>Bacteria</taxon>
        <taxon>Pseudomonadati</taxon>
        <taxon>Pseudomonadota</taxon>
        <taxon>Alphaproteobacteria</taxon>
        <taxon>Sphingomonadales</taxon>
        <taxon>Sphingomonadaceae</taxon>
        <taxon>Novosphingobium</taxon>
    </lineage>
</organism>
<dbReference type="Proteomes" id="UP001202281">
    <property type="component" value="Unassembled WGS sequence"/>
</dbReference>
<evidence type="ECO:0000313" key="1">
    <source>
        <dbReference type="EMBL" id="MCJ2186273.1"/>
    </source>
</evidence>
<reference evidence="1 2" key="1">
    <citation type="submission" date="2022-04" db="EMBL/GenBank/DDBJ databases">
        <title>Identification of a novel bacterium isolated from mangrove sediments.</title>
        <authorList>
            <person name="Pan X."/>
        </authorList>
    </citation>
    <scope>NUCLEOTIDE SEQUENCE [LARGE SCALE GENOMIC DNA]</scope>
    <source>
        <strain evidence="1 2">B2638</strain>
    </source>
</reference>
<proteinExistence type="predicted"/>
<comment type="caution">
    <text evidence="1">The sequence shown here is derived from an EMBL/GenBank/DDBJ whole genome shotgun (WGS) entry which is preliminary data.</text>
</comment>
<sequence length="103" mass="11587">MATPAGCAAAARAFRYFVTYSGVDLPFRLTGPIGEDQVANRNTFIRAWYDRDERLAGFDKLVYGEVELSHRYDYGGDGRLVRALITMSDEEPVELTFEDVPSE</sequence>
<keyword evidence="2" id="KW-1185">Reference proteome</keyword>
<dbReference type="Pfam" id="PF19653">
    <property type="entry name" value="DUF6156"/>
    <property type="match status" value="1"/>
</dbReference>
<gene>
    <name evidence="1" type="ORF">MTR66_05515</name>
</gene>
<name>A0ABT0BN43_9SPHN</name>
<dbReference type="RefSeq" id="WP_243918571.1">
    <property type="nucleotide sequence ID" value="NZ_JALHLG010000005.1"/>
</dbReference>
<accession>A0ABT0BN43</accession>
<dbReference type="InterPro" id="IPR046154">
    <property type="entry name" value="DUF6156"/>
</dbReference>
<evidence type="ECO:0000313" key="2">
    <source>
        <dbReference type="Proteomes" id="UP001202281"/>
    </source>
</evidence>
<protein>
    <submittedName>
        <fullName evidence="1">DUF6156 family protein</fullName>
    </submittedName>
</protein>
<dbReference type="EMBL" id="JALHLG010000005">
    <property type="protein sequence ID" value="MCJ2186273.1"/>
    <property type="molecule type" value="Genomic_DNA"/>
</dbReference>